<dbReference type="RefSeq" id="WP_342322918.1">
    <property type="nucleotide sequence ID" value="NZ_CP151800.1"/>
</dbReference>
<protein>
    <submittedName>
        <fullName evidence="7">Type III secretion system translocon subunit SctE</fullName>
    </submittedName>
</protein>
<feature type="coiled-coil region" evidence="5">
    <location>
        <begin position="114"/>
        <end position="141"/>
    </location>
</feature>
<reference evidence="7 8" key="1">
    <citation type="submission" date="2024-04" db="EMBL/GenBank/DDBJ databases">
        <title>Kosakonia calanthae sp. nov., a halophilic bacterium isolated from leaves of Calanthe tiplacata.</title>
        <authorList>
            <person name="Wu P."/>
        </authorList>
    </citation>
    <scope>NUCLEOTIDE SEQUENCE [LARGE SCALE GENOMIC DNA]</scope>
    <source>
        <strain evidence="7 8">BYX6</strain>
    </source>
</reference>
<accession>A0ABZ3B4M0</accession>
<proteinExistence type="inferred from homology"/>
<name>A0ABZ3B4M0_9ENTR</name>
<dbReference type="Proteomes" id="UP001466893">
    <property type="component" value="Chromosome"/>
</dbReference>
<evidence type="ECO:0000256" key="4">
    <source>
        <dbReference type="ARBA" id="ARBA00035640"/>
    </source>
</evidence>
<comment type="subcellular location">
    <subcellularLocation>
        <location evidence="1">Host membrane</location>
        <topology evidence="1">Multi-pass membrane protein</topology>
    </subcellularLocation>
</comment>
<keyword evidence="2" id="KW-0472">Membrane</keyword>
<dbReference type="Pfam" id="PF04888">
    <property type="entry name" value="SseC"/>
    <property type="match status" value="1"/>
</dbReference>
<dbReference type="InterPro" id="IPR006972">
    <property type="entry name" value="BipB-like_C"/>
</dbReference>
<keyword evidence="5" id="KW-0175">Coiled coil</keyword>
<evidence type="ECO:0000259" key="6">
    <source>
        <dbReference type="Pfam" id="PF04888"/>
    </source>
</evidence>
<keyword evidence="2" id="KW-1043">Host membrane</keyword>
<gene>
    <name evidence="7" type="primary">sctE</name>
    <name evidence="7" type="ORF">AAEY27_22285</name>
</gene>
<evidence type="ECO:0000313" key="7">
    <source>
        <dbReference type="EMBL" id="WZV98306.1"/>
    </source>
</evidence>
<feature type="domain" description="Translocator protein BipB-like C-terminal" evidence="6">
    <location>
        <begin position="83"/>
        <end position="468"/>
    </location>
</feature>
<comment type="similarity">
    <text evidence="4">Belongs to the SctE/SipB/YopB family.</text>
</comment>
<dbReference type="EMBL" id="CP151800">
    <property type="protein sequence ID" value="WZV98306.1"/>
    <property type="molecule type" value="Genomic_DNA"/>
</dbReference>
<evidence type="ECO:0000256" key="5">
    <source>
        <dbReference type="SAM" id="Coils"/>
    </source>
</evidence>
<keyword evidence="8" id="KW-1185">Reference proteome</keyword>
<keyword evidence="3" id="KW-0843">Virulence</keyword>
<sequence>MIRIERDEVNGFLRGPNEQTQRYSASGVFVASNSRSTFVDERKEKTVRNRLISIAQAENALRQFRKDQPLNNTGVMQMNPAALSMMMTQLVLNVFGSNAQCLCLQLDRATEVQRILLDKKVAEYQEQIQKAVEQLDKARNANIINALFDWIISGIEAVIGLMKMAEGLLMANPLDCVDGAAWFSAGLSAMVKAAAETALLMGADKDTSQAIIEGAGTAQLSCEGVAMALDILQIGRGLIAAKALVCATGKALDSGIGERLLKSMANMAEGIAENEMRAVYDELGATVGKQLEQNFGMTAEREMVDASNMAIEASARSVKAEAQMIRSMGKNFTRAGVEAMVKEAAQAGVKTLLKEGAELTQEKLRKTIISKLRRQIMCALLADNVNTTLQIVRATTKGCELIATGIIEATAAATRKQIEQLIVQQAFIDFMEDWSEEQKKAQQARLQEAWQGGSAAMESALEMIDEYGTVLASMAVGRA</sequence>
<evidence type="ECO:0000256" key="2">
    <source>
        <dbReference type="ARBA" id="ARBA00022870"/>
    </source>
</evidence>
<organism evidence="7 8">
    <name type="scientific">Kosakonia calanthes</name>
    <dbReference type="NCBI Taxonomy" id="3139408"/>
    <lineage>
        <taxon>Bacteria</taxon>
        <taxon>Pseudomonadati</taxon>
        <taxon>Pseudomonadota</taxon>
        <taxon>Gammaproteobacteria</taxon>
        <taxon>Enterobacterales</taxon>
        <taxon>Enterobacteriaceae</taxon>
        <taxon>Kosakonia</taxon>
    </lineage>
</organism>
<evidence type="ECO:0000256" key="3">
    <source>
        <dbReference type="ARBA" id="ARBA00023026"/>
    </source>
</evidence>
<evidence type="ECO:0000313" key="8">
    <source>
        <dbReference type="Proteomes" id="UP001466893"/>
    </source>
</evidence>
<evidence type="ECO:0000256" key="1">
    <source>
        <dbReference type="ARBA" id="ARBA00004301"/>
    </source>
</evidence>